<reference evidence="2 3" key="1">
    <citation type="journal article" date="2017" name="Nat. Microbiol.">
        <title>Natural product diversity associated with the nematode symbionts Photorhabdus and Xenorhabdus.</title>
        <authorList>
            <person name="Tobias N.J."/>
            <person name="Wolff H."/>
            <person name="Djahanschiri B."/>
            <person name="Grundmann F."/>
            <person name="Kronenwerth M."/>
            <person name="Shi Y.M."/>
            <person name="Simonyi S."/>
            <person name="Grun P."/>
            <person name="Shapiro-Ilan D."/>
            <person name="Pidot S.J."/>
            <person name="Stinear T.P."/>
            <person name="Ebersberger I."/>
            <person name="Bode H.B."/>
        </authorList>
    </citation>
    <scope>NUCLEOTIDE SEQUENCE [LARGE SCALE GENOMIC DNA]</scope>
    <source>
        <strain evidence="2 3">DSM 17907</strain>
    </source>
</reference>
<keyword evidence="1" id="KW-0732">Signal</keyword>
<organism evidence="2 3">
    <name type="scientific">Xenorhabdus kozodoii</name>
    <dbReference type="NCBI Taxonomy" id="351676"/>
    <lineage>
        <taxon>Bacteria</taxon>
        <taxon>Pseudomonadati</taxon>
        <taxon>Pseudomonadota</taxon>
        <taxon>Gammaproteobacteria</taxon>
        <taxon>Enterobacterales</taxon>
        <taxon>Morganellaceae</taxon>
        <taxon>Xenorhabdus</taxon>
    </lineage>
</organism>
<dbReference type="Proteomes" id="UP000221101">
    <property type="component" value="Unassembled WGS sequence"/>
</dbReference>
<dbReference type="AlphaFoldDB" id="A0A2D0KZM3"/>
<protein>
    <submittedName>
        <fullName evidence="2">Inverse autotransporter beta-barrel domain-containing protein</fullName>
    </submittedName>
</protein>
<name>A0A2D0KZM3_9GAMM</name>
<sequence>MLSYIVNIIRFFAFLCLLLLSSSLISAGADHDTQTEERYLHSTEQKNNINFGVTKKIY</sequence>
<evidence type="ECO:0000256" key="1">
    <source>
        <dbReference type="SAM" id="SignalP"/>
    </source>
</evidence>
<comment type="caution">
    <text evidence="2">The sequence shown here is derived from an EMBL/GenBank/DDBJ whole genome shotgun (WGS) entry which is preliminary data.</text>
</comment>
<gene>
    <name evidence="2" type="ORF">Xkoz_03638</name>
</gene>
<evidence type="ECO:0000313" key="2">
    <source>
        <dbReference type="EMBL" id="PHM68755.1"/>
    </source>
</evidence>
<accession>A0A2D0KZM3</accession>
<keyword evidence="3" id="KW-1185">Reference proteome</keyword>
<feature type="chain" id="PRO_5012971557" evidence="1">
    <location>
        <begin position="28"/>
        <end position="58"/>
    </location>
</feature>
<proteinExistence type="predicted"/>
<feature type="signal peptide" evidence="1">
    <location>
        <begin position="1"/>
        <end position="27"/>
    </location>
</feature>
<dbReference type="EMBL" id="NJCX01000041">
    <property type="protein sequence ID" value="PHM68755.1"/>
    <property type="molecule type" value="Genomic_DNA"/>
</dbReference>
<evidence type="ECO:0000313" key="3">
    <source>
        <dbReference type="Proteomes" id="UP000221101"/>
    </source>
</evidence>